<proteinExistence type="predicted"/>
<organism evidence="1">
    <name type="scientific">Podoviridae sp. ctU7u6</name>
    <dbReference type="NCBI Taxonomy" id="2825252"/>
    <lineage>
        <taxon>Viruses</taxon>
        <taxon>Duplodnaviria</taxon>
        <taxon>Heunggongvirae</taxon>
        <taxon>Uroviricota</taxon>
        <taxon>Caudoviricetes</taxon>
    </lineage>
</organism>
<reference evidence="1" key="1">
    <citation type="journal article" date="2021" name="Proc. Natl. Acad. Sci. U.S.A.">
        <title>A Catalog of Tens of Thousands of Viruses from Human Metagenomes Reveals Hidden Associations with Chronic Diseases.</title>
        <authorList>
            <person name="Tisza M.J."/>
            <person name="Buck C.B."/>
        </authorList>
    </citation>
    <scope>NUCLEOTIDE SEQUENCE</scope>
    <source>
        <strain evidence="1">CtU7u6</strain>
    </source>
</reference>
<dbReference type="EMBL" id="BK015359">
    <property type="protein sequence ID" value="DAE03178.1"/>
    <property type="molecule type" value="Genomic_DNA"/>
</dbReference>
<accession>A0A8S5P858</accession>
<evidence type="ECO:0000313" key="1">
    <source>
        <dbReference type="EMBL" id="DAE03178.1"/>
    </source>
</evidence>
<protein>
    <submittedName>
        <fullName evidence="1">Uncharacterized protein</fullName>
    </submittedName>
</protein>
<sequence>MKKHYETHVEDTDKLISVAGPVLDYKSWYEQYRKLMEEQAQRKYGLYTPTSEGDDDDFPSITGMIARYSASGLTNEQMAANPVWVDKTGNGHDLQMKNFSWKGMSGVGGYEMNFNLWRNNVSSIPDISMSTTTTSVSVSVGNSTYNNNLICIHISNWDINKNHWLKVTSTYEDGDLAFIFYNDSNTKKIGLPANGYVNILAYPEFKGSYMYISTISNKQGSFTIEQLPLYPGALVFDGVDDWAGCDNLPLLPKEKGYSIIALRNWITRYDATQYKRPLISNLDTNDEGAFLIEYRKDENVNDVTGSYNSFTDVYIDDNNPITWQTSSSYNGQIIKKGTSKSTNKLCICKTYFGQLSNYANAAIWEIVILDHDATEEELTKIKDYFVKTYPWLFPDQAWTVVGKTNEDEDRATIANITGNGNDLILSNFGFAEGSGYGLYAENYAGGRWVQSTDRADLTWTSYSVNITSVKVASTQLYYQSYPEQPSFIVPSYKIKVYGLKDGQTLSYRQATSEGQQLYKISEDGTYTLPSFPFKANGDWYGFTLNKVQESCDITIEQIPEYEGYLITDGVDDEIISAKLIQFADKFTIVGDWKFMEDRNDKAGLLKANQIYIYNATTGMRIYLKQGSRHYSFSCKKINALTSDGWVYDEKWDKYKVYPIGSDIDISSRLFLGFYSSNFTKIALKNLGIYNDQLLSKDDCIKAYNYLQTLKSK</sequence>
<name>A0A8S5P858_9CAUD</name>